<evidence type="ECO:0000313" key="2">
    <source>
        <dbReference type="EMBL" id="EEJ72029.1"/>
    </source>
</evidence>
<proteinExistence type="predicted"/>
<feature type="domain" description="HicB-like antitoxin of toxin-antitoxin system" evidence="1">
    <location>
        <begin position="8"/>
        <end position="105"/>
    </location>
</feature>
<dbReference type="HOGENOM" id="CLU_114047_0_0_9"/>
<sequence length="130" mass="14876">MKQKIVSYPIILTEYNDESGHYYVVSSPNLPGLVTDGSNISEALFNAKDAIATLLDSREYPKVQDSRKWNLKKGQQTSWVSVNMTEWHNKYGKTVRRNISIPEALNDWAKRNHINVSKVATDALYEMQQS</sequence>
<dbReference type="STRING" id="525365.HMPREF0548_1108"/>
<dbReference type="EMBL" id="ACGU01000052">
    <property type="protein sequence ID" value="EEJ72029.1"/>
    <property type="molecule type" value="Genomic_DNA"/>
</dbReference>
<dbReference type="InterPro" id="IPR035069">
    <property type="entry name" value="TTHA1013/TTHA0281-like"/>
</dbReference>
<protein>
    <recommendedName>
        <fullName evidence="1">HicB-like antitoxin of toxin-antitoxin system domain-containing protein</fullName>
    </recommendedName>
</protein>
<keyword evidence="3" id="KW-1185">Reference proteome</keyword>
<dbReference type="eggNOG" id="COG1598">
    <property type="taxonomic scope" value="Bacteria"/>
</dbReference>
<organism evidence="2 3">
    <name type="scientific">Lactobacillus ultunensis DSM 16047</name>
    <dbReference type="NCBI Taxonomy" id="525365"/>
    <lineage>
        <taxon>Bacteria</taxon>
        <taxon>Bacillati</taxon>
        <taxon>Bacillota</taxon>
        <taxon>Bacilli</taxon>
        <taxon>Lactobacillales</taxon>
        <taxon>Lactobacillaceae</taxon>
        <taxon>Lactobacillus</taxon>
    </lineage>
</organism>
<dbReference type="SUPFAM" id="SSF143100">
    <property type="entry name" value="TTHA1013/TTHA0281-like"/>
    <property type="match status" value="1"/>
</dbReference>
<dbReference type="Proteomes" id="UP000005583">
    <property type="component" value="Unassembled WGS sequence"/>
</dbReference>
<dbReference type="AlphaFoldDB" id="C2EN62"/>
<dbReference type="RefSeq" id="WP_007125636.1">
    <property type="nucleotide sequence ID" value="NZ_AZFO01000057.1"/>
</dbReference>
<name>C2EN62_9LACO</name>
<dbReference type="InterPro" id="IPR031807">
    <property type="entry name" value="HicB-like"/>
</dbReference>
<accession>C2EN62</accession>
<reference evidence="2 3" key="1">
    <citation type="submission" date="2009-01" db="EMBL/GenBank/DDBJ databases">
        <authorList>
            <person name="Qin X."/>
            <person name="Bachman B."/>
            <person name="Battles P."/>
            <person name="Bell A."/>
            <person name="Bess C."/>
            <person name="Bickham C."/>
            <person name="Chaboub L."/>
            <person name="Chen D."/>
            <person name="Coyle M."/>
            <person name="Deiros D.R."/>
            <person name="Dinh H."/>
            <person name="Forbes L."/>
            <person name="Fowler G."/>
            <person name="Francisco L."/>
            <person name="Fu Q."/>
            <person name="Gubbala S."/>
            <person name="Hale W."/>
            <person name="Han Y."/>
            <person name="Hemphill L."/>
            <person name="Highlander S.K."/>
            <person name="Hirani K."/>
            <person name="Hogues M."/>
            <person name="Jackson L."/>
            <person name="Jakkamsetti A."/>
            <person name="Javaid M."/>
            <person name="Jiang H."/>
            <person name="Korchina V."/>
            <person name="Kovar C."/>
            <person name="Lara F."/>
            <person name="Lee S."/>
            <person name="Mata R."/>
            <person name="Mathew T."/>
            <person name="Moen C."/>
            <person name="Morales K."/>
            <person name="Munidasa M."/>
            <person name="Nazareth L."/>
            <person name="Ngo R."/>
            <person name="Nguyen L."/>
            <person name="Okwuonu G."/>
            <person name="Ongeri F."/>
            <person name="Patil S."/>
            <person name="Petrosino J."/>
            <person name="Pham C."/>
            <person name="Pham P."/>
            <person name="Pu L.-L."/>
            <person name="Puazo M."/>
            <person name="Raj R."/>
            <person name="Reid J."/>
            <person name="Rouhana J."/>
            <person name="Saada N."/>
            <person name="Shang Y."/>
            <person name="Simmons D."/>
            <person name="Thornton R."/>
            <person name="Warren J."/>
            <person name="Weissenberger G."/>
            <person name="Zhang J."/>
            <person name="Zhang L."/>
            <person name="Zhou C."/>
            <person name="Zhu D."/>
            <person name="Muzny D."/>
            <person name="Worley K."/>
            <person name="Gibbs R."/>
        </authorList>
    </citation>
    <scope>NUCLEOTIDE SEQUENCE [LARGE SCALE GENOMIC DNA]</scope>
    <source>
        <strain evidence="2 3">DSM 16047</strain>
    </source>
</reference>
<evidence type="ECO:0000259" key="1">
    <source>
        <dbReference type="Pfam" id="PF15919"/>
    </source>
</evidence>
<comment type="caution">
    <text evidence="2">The sequence shown here is derived from an EMBL/GenBank/DDBJ whole genome shotgun (WGS) entry which is preliminary data.</text>
</comment>
<dbReference type="OrthoDB" id="2321848at2"/>
<dbReference type="Gene3D" id="3.30.160.250">
    <property type="match status" value="1"/>
</dbReference>
<gene>
    <name evidence="2" type="ORF">HMPREF0548_1108</name>
</gene>
<dbReference type="Pfam" id="PF15919">
    <property type="entry name" value="HicB_lk_antitox"/>
    <property type="match status" value="1"/>
</dbReference>
<dbReference type="PATRIC" id="fig|525365.8.peg.1799"/>
<evidence type="ECO:0000313" key="3">
    <source>
        <dbReference type="Proteomes" id="UP000005583"/>
    </source>
</evidence>